<gene>
    <name evidence="1" type="ORF">SAMN04488104_100276</name>
</gene>
<sequence length="54" mass="6453">MKMMYFDRAIVFFLSSGRYTGSESENYSFKMLAYFNLVTLSKVTHFEVHQCHFI</sequence>
<accession>A0A1G6MW79</accession>
<evidence type="ECO:0000313" key="1">
    <source>
        <dbReference type="EMBL" id="SDC59256.1"/>
    </source>
</evidence>
<organism evidence="1 2">
    <name type="scientific">Algoriphagus faecimaris</name>
    <dbReference type="NCBI Taxonomy" id="686796"/>
    <lineage>
        <taxon>Bacteria</taxon>
        <taxon>Pseudomonadati</taxon>
        <taxon>Bacteroidota</taxon>
        <taxon>Cytophagia</taxon>
        <taxon>Cytophagales</taxon>
        <taxon>Cyclobacteriaceae</taxon>
        <taxon>Algoriphagus</taxon>
    </lineage>
</organism>
<dbReference type="Proteomes" id="UP000199060">
    <property type="component" value="Unassembled WGS sequence"/>
</dbReference>
<protein>
    <submittedName>
        <fullName evidence="1">Uncharacterized protein</fullName>
    </submittedName>
</protein>
<proteinExistence type="predicted"/>
<dbReference type="EMBL" id="FNAC01000002">
    <property type="protein sequence ID" value="SDC59256.1"/>
    <property type="molecule type" value="Genomic_DNA"/>
</dbReference>
<reference evidence="2" key="1">
    <citation type="submission" date="2016-10" db="EMBL/GenBank/DDBJ databases">
        <authorList>
            <person name="Varghese N."/>
            <person name="Submissions S."/>
        </authorList>
    </citation>
    <scope>NUCLEOTIDE SEQUENCE [LARGE SCALE GENOMIC DNA]</scope>
    <source>
        <strain evidence="2">DSM 23095</strain>
    </source>
</reference>
<keyword evidence="2" id="KW-1185">Reference proteome</keyword>
<name>A0A1G6MW79_9BACT</name>
<evidence type="ECO:0000313" key="2">
    <source>
        <dbReference type="Proteomes" id="UP000199060"/>
    </source>
</evidence>
<dbReference type="AlphaFoldDB" id="A0A1G6MW79"/>